<feature type="region of interest" description="Disordered" evidence="1">
    <location>
        <begin position="117"/>
        <end position="136"/>
    </location>
</feature>
<dbReference type="Pfam" id="PF07898">
    <property type="entry name" value="DUF1676"/>
    <property type="match status" value="1"/>
</dbReference>
<feature type="compositionally biased region" description="Basic and acidic residues" evidence="1">
    <location>
        <begin position="124"/>
        <end position="136"/>
    </location>
</feature>
<evidence type="ECO:0000313" key="3">
    <source>
        <dbReference type="EMBL" id="JAC06069.1"/>
    </source>
</evidence>
<evidence type="ECO:0000256" key="1">
    <source>
        <dbReference type="SAM" id="MobiDB-lite"/>
    </source>
</evidence>
<organism evidence="3">
    <name type="scientific">Ceratitis capitata</name>
    <name type="common">Mediterranean fruit fly</name>
    <name type="synonym">Tephritis capitata</name>
    <dbReference type="NCBI Taxonomy" id="7213"/>
    <lineage>
        <taxon>Eukaryota</taxon>
        <taxon>Metazoa</taxon>
        <taxon>Ecdysozoa</taxon>
        <taxon>Arthropoda</taxon>
        <taxon>Hexapoda</taxon>
        <taxon>Insecta</taxon>
        <taxon>Pterygota</taxon>
        <taxon>Neoptera</taxon>
        <taxon>Endopterygota</taxon>
        <taxon>Diptera</taxon>
        <taxon>Brachycera</taxon>
        <taxon>Muscomorpha</taxon>
        <taxon>Tephritoidea</taxon>
        <taxon>Tephritidae</taxon>
        <taxon>Ceratitis</taxon>
        <taxon>Ceratitis</taxon>
    </lineage>
</organism>
<feature type="transmembrane region" description="Helical" evidence="2">
    <location>
        <begin position="346"/>
        <end position="366"/>
    </location>
</feature>
<accession>W8C7K1</accession>
<keyword evidence="2" id="KW-1133">Transmembrane helix</keyword>
<dbReference type="AlphaFoldDB" id="W8C7K1"/>
<dbReference type="InterPro" id="IPR012464">
    <property type="entry name" value="DUF1676"/>
</dbReference>
<protein>
    <submittedName>
        <fullName evidence="3">Uncharacterized protein</fullName>
    </submittedName>
</protein>
<reference evidence="3" key="2">
    <citation type="journal article" date="2014" name="BMC Genomics">
        <title>A genomic perspective to assessing quality of mass-reared SIT flies used in Mediterranean fruit fly (Ceratitis capitata) eradication in California.</title>
        <authorList>
            <person name="Calla B."/>
            <person name="Hall B."/>
            <person name="Hou S."/>
            <person name="Geib S.M."/>
        </authorList>
    </citation>
    <scope>NUCLEOTIDE SEQUENCE</scope>
</reference>
<feature type="non-terminal residue" evidence="3">
    <location>
        <position position="1"/>
    </location>
</feature>
<name>W8C7K1_CERCA</name>
<proteinExistence type="evidence at transcript level"/>
<feature type="region of interest" description="Disordered" evidence="1">
    <location>
        <begin position="1"/>
        <end position="39"/>
    </location>
</feature>
<dbReference type="EMBL" id="GAMC01000487">
    <property type="protein sequence ID" value="JAC06069.1"/>
    <property type="molecule type" value="mRNA"/>
</dbReference>
<feature type="compositionally biased region" description="Low complexity" evidence="1">
    <location>
        <begin position="21"/>
        <end position="31"/>
    </location>
</feature>
<keyword evidence="2" id="KW-0812">Transmembrane</keyword>
<evidence type="ECO:0000256" key="2">
    <source>
        <dbReference type="SAM" id="Phobius"/>
    </source>
</evidence>
<reference evidence="3" key="1">
    <citation type="submission" date="2013-07" db="EMBL/GenBank/DDBJ databases">
        <authorList>
            <person name="Geib S."/>
        </authorList>
    </citation>
    <scope>NUCLEOTIDE SEQUENCE</scope>
</reference>
<sequence>AVMPSGGMHKKQQAIDKSNRSNKNNNSNISKRNTDASIVNNHINRENMNTYNNNKSNSSHIQSQNQHNKQYIEHTTATTSNVNNANSIVVQPQHATLFGWQDIESKIIAALRGVDNAKGQNANDKSDDEKQRTNAERDATVVVGSVVNGMNNLEDAQFSEVLLPLRNILDKVTQFCVTLKHIINEDEGDLASSQLITADESDEAFASTASAAAEHAASILQTLYTVTTAGDTAQLLAEVQGQRGVPTIPPTAHSTSTQQSQTTEMVWTPQLTTPQSTAVTASVRGATTNANKTQQTAKSFTTTSLGIGRGKKLKKKLKKLILPLLLAYKLKFITLLPLLIGGLVLLVGSTGMAGFFFALFLTVITLKGGGNVSKSIVIKKDW</sequence>
<keyword evidence="2" id="KW-0472">Membrane</keyword>
<dbReference type="OrthoDB" id="8053615at2759"/>